<feature type="region of interest" description="Disordered" evidence="1">
    <location>
        <begin position="535"/>
        <end position="565"/>
    </location>
</feature>
<feature type="compositionally biased region" description="Basic and acidic residues" evidence="1">
    <location>
        <begin position="815"/>
        <end position="830"/>
    </location>
</feature>
<feature type="compositionally biased region" description="Low complexity" evidence="1">
    <location>
        <begin position="311"/>
        <end position="329"/>
    </location>
</feature>
<evidence type="ECO:0000256" key="1">
    <source>
        <dbReference type="SAM" id="MobiDB-lite"/>
    </source>
</evidence>
<protein>
    <submittedName>
        <fullName evidence="2">Uncharacterized protein</fullName>
    </submittedName>
</protein>
<feature type="compositionally biased region" description="Polar residues" evidence="1">
    <location>
        <begin position="662"/>
        <end position="672"/>
    </location>
</feature>
<feature type="compositionally biased region" description="Polar residues" evidence="1">
    <location>
        <begin position="181"/>
        <end position="193"/>
    </location>
</feature>
<proteinExistence type="predicted"/>
<feature type="compositionally biased region" description="Low complexity" evidence="1">
    <location>
        <begin position="1076"/>
        <end position="1089"/>
    </location>
</feature>
<gene>
    <name evidence="2" type="ORF">K457DRAFT_565837</name>
</gene>
<evidence type="ECO:0000313" key="2">
    <source>
        <dbReference type="EMBL" id="OAQ28331.1"/>
    </source>
</evidence>
<feature type="region of interest" description="Disordered" evidence="1">
    <location>
        <begin position="476"/>
        <end position="501"/>
    </location>
</feature>
<name>A0A197JV66_9FUNG</name>
<feature type="compositionally biased region" description="Basic and acidic residues" evidence="1">
    <location>
        <begin position="395"/>
        <end position="404"/>
    </location>
</feature>
<feature type="region of interest" description="Disordered" evidence="1">
    <location>
        <begin position="354"/>
        <end position="405"/>
    </location>
</feature>
<feature type="compositionally biased region" description="Polar residues" evidence="1">
    <location>
        <begin position="1035"/>
        <end position="1044"/>
    </location>
</feature>
<feature type="compositionally biased region" description="Low complexity" evidence="1">
    <location>
        <begin position="354"/>
        <end position="364"/>
    </location>
</feature>
<feature type="compositionally biased region" description="Basic and acidic residues" evidence="1">
    <location>
        <begin position="1210"/>
        <end position="1221"/>
    </location>
</feature>
<dbReference type="EMBL" id="KV442049">
    <property type="protein sequence ID" value="OAQ28331.1"/>
    <property type="molecule type" value="Genomic_DNA"/>
</dbReference>
<feature type="compositionally biased region" description="Polar residues" evidence="1">
    <location>
        <begin position="542"/>
        <end position="561"/>
    </location>
</feature>
<reference evidence="2 3" key="1">
    <citation type="submission" date="2016-05" db="EMBL/GenBank/DDBJ databases">
        <title>Genome sequencing reveals origins of a unique bacterial endosymbiosis in the earliest lineages of terrestrial Fungi.</title>
        <authorList>
            <consortium name="DOE Joint Genome Institute"/>
            <person name="Uehling J."/>
            <person name="Gryganskyi A."/>
            <person name="Hameed K."/>
            <person name="Tschaplinski T."/>
            <person name="Misztal P."/>
            <person name="Wu S."/>
            <person name="Desiro A."/>
            <person name="Vande Pol N."/>
            <person name="Du Z.-Y."/>
            <person name="Zienkiewicz A."/>
            <person name="Zienkiewicz K."/>
            <person name="Morin E."/>
            <person name="Tisserant E."/>
            <person name="Splivallo R."/>
            <person name="Hainaut M."/>
            <person name="Henrissat B."/>
            <person name="Ohm R."/>
            <person name="Kuo A."/>
            <person name="Yan J."/>
            <person name="Lipzen A."/>
            <person name="Nolan M."/>
            <person name="Labutti K."/>
            <person name="Barry K."/>
            <person name="Goldstein A."/>
            <person name="Labbe J."/>
            <person name="Schadt C."/>
            <person name="Tuskan G."/>
            <person name="Grigoriev I."/>
            <person name="Martin F."/>
            <person name="Vilgalys R."/>
            <person name="Bonito G."/>
        </authorList>
    </citation>
    <scope>NUCLEOTIDE SEQUENCE [LARGE SCALE GENOMIC DNA]</scope>
    <source>
        <strain evidence="2 3">AG-77</strain>
    </source>
</reference>
<feature type="compositionally biased region" description="Low complexity" evidence="1">
    <location>
        <begin position="482"/>
        <end position="501"/>
    </location>
</feature>
<feature type="compositionally biased region" description="Polar residues" evidence="1">
    <location>
        <begin position="1170"/>
        <end position="1181"/>
    </location>
</feature>
<feature type="compositionally biased region" description="Polar residues" evidence="1">
    <location>
        <begin position="632"/>
        <end position="649"/>
    </location>
</feature>
<feature type="compositionally biased region" description="Pro residues" evidence="1">
    <location>
        <begin position="1183"/>
        <end position="1193"/>
    </location>
</feature>
<keyword evidence="3" id="KW-1185">Reference proteome</keyword>
<feature type="region of interest" description="Disordered" evidence="1">
    <location>
        <begin position="1035"/>
        <end position="1089"/>
    </location>
</feature>
<feature type="compositionally biased region" description="Polar residues" evidence="1">
    <location>
        <begin position="77"/>
        <end position="107"/>
    </location>
</feature>
<feature type="region of interest" description="Disordered" evidence="1">
    <location>
        <begin position="1"/>
        <end position="146"/>
    </location>
</feature>
<feature type="compositionally biased region" description="Low complexity" evidence="1">
    <location>
        <begin position="20"/>
        <end position="57"/>
    </location>
</feature>
<feature type="compositionally biased region" description="Low complexity" evidence="1">
    <location>
        <begin position="1142"/>
        <end position="1154"/>
    </location>
</feature>
<evidence type="ECO:0000313" key="3">
    <source>
        <dbReference type="Proteomes" id="UP000078512"/>
    </source>
</evidence>
<feature type="region of interest" description="Disordered" evidence="1">
    <location>
        <begin position="1319"/>
        <end position="1354"/>
    </location>
</feature>
<dbReference type="OrthoDB" id="2447273at2759"/>
<feature type="compositionally biased region" description="Polar residues" evidence="1">
    <location>
        <begin position="289"/>
        <end position="310"/>
    </location>
</feature>
<feature type="region of interest" description="Disordered" evidence="1">
    <location>
        <begin position="960"/>
        <end position="996"/>
    </location>
</feature>
<feature type="region of interest" description="Disordered" evidence="1">
    <location>
        <begin position="632"/>
        <end position="677"/>
    </location>
</feature>
<accession>A0A197JV66</accession>
<feature type="region of interest" description="Disordered" evidence="1">
    <location>
        <begin position="801"/>
        <end position="836"/>
    </location>
</feature>
<feature type="region of interest" description="Disordered" evidence="1">
    <location>
        <begin position="271"/>
        <end position="329"/>
    </location>
</feature>
<feature type="compositionally biased region" description="Polar residues" evidence="1">
    <location>
        <begin position="1055"/>
        <end position="1075"/>
    </location>
</feature>
<feature type="compositionally biased region" description="Low complexity" evidence="1">
    <location>
        <begin position="218"/>
        <end position="236"/>
    </location>
</feature>
<sequence>MTRAKVALTQTHRAQHPRMLSSSSLSSISSSSSSSCSLSPGPPQKTSTTTTTTIKSITARKRSSWMLSHHEKPGWEDTTTITPFEGPQQHQNYNDHNGHGSPTLQHTHQQRHQKSGSCDQVVPTTSPHSPPSSPLPLSLHKQNGVTDTDATTLAREVAGMDSEDDHRRRYKQHPTGRVVQGRTSAASDYSSGHDSARSAMQVPAESATAARSRRKETGGSTRTTTTTTPEIPSRPRFSLSTVVNPRPQVCSAGTAPREVVAVVPKDVSTKTTTARSSRTVKESVATPRVTKSTTSSLGGHVQPTTKSVSNTRISKSRSPTTITTTTTTTTRRVASTTITMGPHLDREHRKLAVSNASAVAASAHSTKKSPSSRKERTTRASNLSPATTGAGRATTSREGERKTGVEPIVEHTNTVTIPTSTGHNDNKNATMEHLDIAEPTTTTTTILLPALEMKGERESPAVIECSRIVQDITSPTKFAINSPSSKSSSPSSSPPAASADIPPLILSSPIIVASRPKTPPPPYQTAILHNTPSSAMVRKTPDTPSITACSPTKETTPISQEQQEHTEVYLAKPPTAVMTTPLSKSEKSPVAGSAQSPRIAKSMAATTVVSAPPTFLSGTPRILRVMRETSSPRVLGVQQQQSMLNSQSDMKVGGDQERPAEISTTPVPTTIPRSKCANLNAGEPMETRSTLPTALTSITIPDLVGAEEAPKLQPQPFRKNIWNGRMDRVAKPWGTPLFPEEAIPTTQGNAPARTGILASMGASVSRAPLTKIKDPAVMRDLMVLAKERRASRTLCDGVAEDEASGFRSSRSGENQFRDRSRMQFEHRNSNDNDTLTTTTTNFTTNHKNTCSSLSTSAPSVKITFEDKKAFLKTQEMRRQSNLHRSRSLTTAELPYYHFPASPSPAPAQDSISIDTHPGFPWKGRVATPSIAAMSVTIPLKVATVLQGMGYPINNTNNTSATSPICSSPSPAPSPTWSTPSTPRTIPSSLSSSSLSSFSSASTASSSVSSVSSMSSASSASSKTLPLSFPDRLFQTRSLSSSTRGTPAAMKPRPVRSTSITGVSRPSYSTQTYNNNQTPPQSSTMLPSLPSPALSLAFPERQRVSNRSVEGFLKPRLFSGCRSEDDQESRQHTLRPFERPLVQQQKQQHQQQNNQSLPQRAAAGAGVHAPWSSSVINSNSIPQHFPPPLPPSPSSSPSSFSITDQDDSTTDSDRERRVHERSASTTSIDRPFFTEQVISNQSFQEDEHSCLTTTTQPVTQDISFLTKRLANLQLMDSLCPVSTATPTEHLLPQQQQQQGGMDATWAMQIQLLLTHLAEQTDIEQESRPRPLPPPPRPHSLLLPLSEEEPKAGQKKKVEGMGLYKQVLTDWLLRLDQLSTITSPSTGSSLYKDHSGLKREIEKIRWQHNVPSKLSNRSK</sequence>
<dbReference type="Proteomes" id="UP000078512">
    <property type="component" value="Unassembled WGS sequence"/>
</dbReference>
<organism evidence="2 3">
    <name type="scientific">Linnemannia elongata AG-77</name>
    <dbReference type="NCBI Taxonomy" id="1314771"/>
    <lineage>
        <taxon>Eukaryota</taxon>
        <taxon>Fungi</taxon>
        <taxon>Fungi incertae sedis</taxon>
        <taxon>Mucoromycota</taxon>
        <taxon>Mortierellomycotina</taxon>
        <taxon>Mortierellomycetes</taxon>
        <taxon>Mortierellales</taxon>
        <taxon>Mortierellaceae</taxon>
        <taxon>Linnemannia</taxon>
    </lineage>
</organism>
<feature type="region of interest" description="Disordered" evidence="1">
    <location>
        <begin position="158"/>
        <end position="238"/>
    </location>
</feature>
<feature type="region of interest" description="Disordered" evidence="1">
    <location>
        <begin position="1140"/>
        <end position="1227"/>
    </location>
</feature>